<proteinExistence type="predicted"/>
<dbReference type="PATRIC" id="fig|66851.6.peg.974"/>
<accession>A0A166B7Q9</accession>
<dbReference type="InterPro" id="IPR027417">
    <property type="entry name" value="P-loop_NTPase"/>
</dbReference>
<evidence type="ECO:0000313" key="5">
    <source>
        <dbReference type="Proteomes" id="UP000077428"/>
    </source>
</evidence>
<keyword evidence="5" id="KW-1185">Reference proteome</keyword>
<dbReference type="EMBL" id="LWMU01000059">
    <property type="protein sequence ID" value="KZX12983.1"/>
    <property type="molecule type" value="Genomic_DNA"/>
</dbReference>
<evidence type="ECO:0000259" key="2">
    <source>
        <dbReference type="Pfam" id="PF25792"/>
    </source>
</evidence>
<protein>
    <recommendedName>
        <fullName evidence="6">BREX system P-loop protein BrxC</fullName>
    </recommendedName>
</protein>
<reference evidence="5" key="1">
    <citation type="journal article" date="2016" name="Genome Announc.">
        <title>Draft Genome Sequences of Methanobrevibacter curvatus DSM11111, Methanobrevibacter cuticularis DSM11139, Methanobrevibacter filiformis DSM11501, and Methanobrevibacter oralis DSM7256.</title>
        <authorList>
            <person name="Poehlein A."/>
            <person name="Seedorf H."/>
        </authorList>
    </citation>
    <scope>NUCLEOTIDE SEQUENCE [LARGE SCALE GENOMIC DNA]</scope>
    <source>
        <strain evidence="5">DSM 7256 / JCM 30027 / ZR</strain>
    </source>
</reference>
<evidence type="ECO:0000259" key="3">
    <source>
        <dbReference type="Pfam" id="PF25796"/>
    </source>
</evidence>
<evidence type="ECO:0000313" key="4">
    <source>
        <dbReference type="EMBL" id="KZX12983.1"/>
    </source>
</evidence>
<feature type="domain" description="Probable ATP-binding protein BrxC alpha-helical" evidence="2">
    <location>
        <begin position="876"/>
        <end position="1000"/>
    </location>
</feature>
<feature type="domain" description="Probable ATP-binding protein BrxC 4th six-stranded beta-sheet" evidence="3">
    <location>
        <begin position="560"/>
        <end position="738"/>
    </location>
</feature>
<sequence>MQIKNMFKKDIERNIKGVITVDKEKDNIYQELEEYVVTNELLKHFSEFFSVYNKGITNPTVDMGVWISGFFGSGKSHFLKILSFILDGNLVINGRKPLDFFIEDEKIKDPIVMANMENSSKVNADVILFNIDSKSSSQSNSNKDPILDVFYNAFNEMRGYSGNKPFLAELEKELDESNKYDDFKMEFEKLSGKSWDKKGKYSFKFERKHIIQSIINIGFMDKDDAKYWANNAEKTFEYSIEDFAIEVKEYCDKKGNNHHVVFLVDEVGQYIADDTKLMLNLQTIVEELGMKCKGKAWVIVTSQQNIDDITKDIRGIDFSKIQGRFKTRLSLSSSNVDEVIRRRILAKNDVAKQTLESEYDNVESILKNILSFEKSAEMKTYESAKNFAEIYPFVPYQFNLVQNVLTSIREHSASGKHLADGERSMLALFKESAIAVKDKEEDTLVPFSIFYNAIEEFLDNTYSMVIQKARDNNFLFDFDVEILKVLFMIKHVKEIKATSKNITTLMISNIGEDRLELNHKVDKSLKRLQEQTLIQKNGEIYSFLTNEEQDINREIKNQIVDDGEILDNAANRIFTEIYPKNKYKFSNSYNFPFNQSIDDKKINNREFDIGIRIITPSYEANLIDSAQTSFGEGNMHNILKSLSEKNNEVIIHLSNESLTVFDEIRESLQIHKFLTKKSADLKAELRARKQGEYNDKIERIKLFLESAIKESTIYVKGDKVDIAEKNIESRLDEAMGKLVDKVYNKLSYMDFAPDKSDIKYALTQDYQQVLVTNDSDCINALNDLDNYILEQSKISNTITLKNLLQRYSKAPHGFNNLDIQWLVATLFAQKKITLIMNSNELFLREIGAQKIFEYLTKTEFFEKLLIETRDTIDDKKIKAVKNVLDECYDLNIPFDNDEKIMDEFKRVNKLKLDVIDECISEFRIFDKYPGKKTLDEAKELFTDVDNKKNTSKFFNFVYEMEDDFKDISEYLEPILSFFQGRQKTIFEDSCAVWDVYESNRNLINDSLLSKKASEINKIIQMPSPYSNIRRLPELNKEFNFRFDQILADERTIIDNDINNDLNDVLSRLNNDELKNEFKNEVNSKFSRLKDKLNSQKNIAIIKGITTESKNLRDRFIKDIDNFTVVVPPTEPGELPASTLPKPIIKEVSVDIKKITSSSRLKIESEQEIDELLNKIKAKLKHELQNNDVVNLEL</sequence>
<dbReference type="STRING" id="66851.MBORA_08840"/>
<name>A0A166B7Q9_METOA</name>
<dbReference type="NCBIfam" id="NF033441">
    <property type="entry name" value="BREX_BrxC"/>
    <property type="match status" value="1"/>
</dbReference>
<comment type="caution">
    <text evidence="4">The sequence shown here is derived from an EMBL/GenBank/DDBJ whole genome shotgun (WGS) entry which is preliminary data.</text>
</comment>
<feature type="domain" description="Probable ATP-binding protein BrxC winged helix-turn-helix" evidence="1">
    <location>
        <begin position="746"/>
        <end position="869"/>
    </location>
</feature>
<dbReference type="InterPro" id="IPR058038">
    <property type="entry name" value="BREX_BrxC_wHTH"/>
</dbReference>
<dbReference type="Pfam" id="PF25792">
    <property type="entry name" value="BREX_BrxC_helical"/>
    <property type="match status" value="1"/>
</dbReference>
<dbReference type="Pfam" id="PF25796">
    <property type="entry name" value="BREX_BrxC_4th"/>
    <property type="match status" value="1"/>
</dbReference>
<dbReference type="Proteomes" id="UP000077428">
    <property type="component" value="Unassembled WGS sequence"/>
</dbReference>
<evidence type="ECO:0008006" key="6">
    <source>
        <dbReference type="Google" id="ProtNLM"/>
    </source>
</evidence>
<dbReference type="InterPro" id="IPR047679">
    <property type="entry name" value="BREX_BrxC"/>
</dbReference>
<dbReference type="AlphaFoldDB" id="A0A166B7Q9"/>
<evidence type="ECO:0000259" key="1">
    <source>
        <dbReference type="Pfam" id="PF25791"/>
    </source>
</evidence>
<dbReference type="Pfam" id="PF25791">
    <property type="entry name" value="WHD_BREX_BrxC"/>
    <property type="match status" value="1"/>
</dbReference>
<dbReference type="OrthoDB" id="174177at2157"/>
<dbReference type="InterPro" id="IPR058036">
    <property type="entry name" value="BREX_BrxC_4th"/>
</dbReference>
<gene>
    <name evidence="4" type="ORF">MBORA_08840</name>
</gene>
<dbReference type="SUPFAM" id="SSF52540">
    <property type="entry name" value="P-loop containing nucleoside triphosphate hydrolases"/>
    <property type="match status" value="1"/>
</dbReference>
<dbReference type="RefSeq" id="WP_042694044.1">
    <property type="nucleotide sequence ID" value="NZ_LT985084.1"/>
</dbReference>
<organism evidence="4 5">
    <name type="scientific">Methanobrevibacter oralis</name>
    <dbReference type="NCBI Taxonomy" id="66851"/>
    <lineage>
        <taxon>Archaea</taxon>
        <taxon>Methanobacteriati</taxon>
        <taxon>Methanobacteriota</taxon>
        <taxon>Methanomada group</taxon>
        <taxon>Methanobacteria</taxon>
        <taxon>Methanobacteriales</taxon>
        <taxon>Methanobacteriaceae</taxon>
        <taxon>Methanobrevibacter</taxon>
    </lineage>
</organism>
<dbReference type="InterPro" id="IPR058037">
    <property type="entry name" value="BREX_BrxC_helical"/>
</dbReference>